<dbReference type="SUPFAM" id="SSF51679">
    <property type="entry name" value="Bacterial luciferase-like"/>
    <property type="match status" value="1"/>
</dbReference>
<name>A0A381TD06_9ZZZZ</name>
<accession>A0A381TD06</accession>
<keyword evidence="2" id="KW-0503">Monooxygenase</keyword>
<feature type="domain" description="Luciferase-like" evidence="3">
    <location>
        <begin position="3"/>
        <end position="298"/>
    </location>
</feature>
<evidence type="ECO:0000256" key="2">
    <source>
        <dbReference type="ARBA" id="ARBA00023033"/>
    </source>
</evidence>
<proteinExistence type="predicted"/>
<dbReference type="Pfam" id="PF00296">
    <property type="entry name" value="Bac_luciferase"/>
    <property type="match status" value="1"/>
</dbReference>
<dbReference type="PANTHER" id="PTHR30137:SF8">
    <property type="entry name" value="BLR5498 PROTEIN"/>
    <property type="match status" value="1"/>
</dbReference>
<evidence type="ECO:0000259" key="3">
    <source>
        <dbReference type="Pfam" id="PF00296"/>
    </source>
</evidence>
<dbReference type="InterPro" id="IPR036661">
    <property type="entry name" value="Luciferase-like_sf"/>
</dbReference>
<dbReference type="GO" id="GO:0016705">
    <property type="term" value="F:oxidoreductase activity, acting on paired donors, with incorporation or reduction of molecular oxygen"/>
    <property type="evidence" value="ECO:0007669"/>
    <property type="project" value="InterPro"/>
</dbReference>
<keyword evidence="1" id="KW-0560">Oxidoreductase</keyword>
<dbReference type="GO" id="GO:0005829">
    <property type="term" value="C:cytosol"/>
    <property type="evidence" value="ECO:0007669"/>
    <property type="project" value="TreeGrafter"/>
</dbReference>
<dbReference type="PANTHER" id="PTHR30137">
    <property type="entry name" value="LUCIFERASE-LIKE MONOOXYGENASE"/>
    <property type="match status" value="1"/>
</dbReference>
<organism evidence="4">
    <name type="scientific">marine metagenome</name>
    <dbReference type="NCBI Taxonomy" id="408172"/>
    <lineage>
        <taxon>unclassified sequences</taxon>
        <taxon>metagenomes</taxon>
        <taxon>ecological metagenomes</taxon>
    </lineage>
</organism>
<dbReference type="GO" id="GO:0004497">
    <property type="term" value="F:monooxygenase activity"/>
    <property type="evidence" value="ECO:0007669"/>
    <property type="project" value="UniProtKB-KW"/>
</dbReference>
<dbReference type="InterPro" id="IPR050766">
    <property type="entry name" value="Bact_Lucif_Oxidored"/>
</dbReference>
<dbReference type="InterPro" id="IPR011251">
    <property type="entry name" value="Luciferase-like_dom"/>
</dbReference>
<evidence type="ECO:0000313" key="4">
    <source>
        <dbReference type="EMBL" id="SVA14042.1"/>
    </source>
</evidence>
<dbReference type="AlphaFoldDB" id="A0A381TD06"/>
<sequence length="326" mass="36642">MKFAVLQFFSWPERRVPLGKVYERALERVQIMDKTGYDAVWLAEHHFSTYSVCPSIHLMGMHIADTTENLRIGTGVSLAAFYHPLRLAEEVALLDNLSGGRINWGAGRGFDKTEMTVFGVEADQSRARFHENVDVVLAAWNSDRLTFHGEYNHFDDVEVLPKPIQNPMPTWIASSSSDAIAWSASQGHAILMDPHSTHEEIAQKYQSYRDQLAHHGHDEVRDTPIARLIAIAETDEKAEAVARSGAQWTVGSYVNPKSGSGTFSGFSAEDRIDRYVNEIIIHGSPSTVTDKLKELEETMPLDYLLASILSHETFMRLSEEVMPNLR</sequence>
<dbReference type="Gene3D" id="3.20.20.30">
    <property type="entry name" value="Luciferase-like domain"/>
    <property type="match status" value="1"/>
</dbReference>
<dbReference type="EMBL" id="UINC01004399">
    <property type="protein sequence ID" value="SVA14042.1"/>
    <property type="molecule type" value="Genomic_DNA"/>
</dbReference>
<protein>
    <recommendedName>
        <fullName evidence="3">Luciferase-like domain-containing protein</fullName>
    </recommendedName>
</protein>
<reference evidence="4" key="1">
    <citation type="submission" date="2018-05" db="EMBL/GenBank/DDBJ databases">
        <authorList>
            <person name="Lanie J.A."/>
            <person name="Ng W.-L."/>
            <person name="Kazmierczak K.M."/>
            <person name="Andrzejewski T.M."/>
            <person name="Davidsen T.M."/>
            <person name="Wayne K.J."/>
            <person name="Tettelin H."/>
            <person name="Glass J.I."/>
            <person name="Rusch D."/>
            <person name="Podicherti R."/>
            <person name="Tsui H.-C.T."/>
            <person name="Winkler M.E."/>
        </authorList>
    </citation>
    <scope>NUCLEOTIDE SEQUENCE</scope>
</reference>
<gene>
    <name evidence="4" type="ORF">METZ01_LOCUS66896</name>
</gene>
<evidence type="ECO:0000256" key="1">
    <source>
        <dbReference type="ARBA" id="ARBA00023002"/>
    </source>
</evidence>